<organism evidence="3 4">
    <name type="scientific">Ridgeia piscesae</name>
    <name type="common">Tubeworm</name>
    <dbReference type="NCBI Taxonomy" id="27915"/>
    <lineage>
        <taxon>Eukaryota</taxon>
        <taxon>Metazoa</taxon>
        <taxon>Spiralia</taxon>
        <taxon>Lophotrochozoa</taxon>
        <taxon>Annelida</taxon>
        <taxon>Polychaeta</taxon>
        <taxon>Sedentaria</taxon>
        <taxon>Canalipalpata</taxon>
        <taxon>Sabellida</taxon>
        <taxon>Siboglinidae</taxon>
        <taxon>Ridgeia</taxon>
    </lineage>
</organism>
<dbReference type="SMART" id="SM00060">
    <property type="entry name" value="FN3"/>
    <property type="match status" value="4"/>
</dbReference>
<dbReference type="Gene3D" id="2.60.40.10">
    <property type="entry name" value="Immunoglobulins"/>
    <property type="match status" value="4"/>
</dbReference>
<proteinExistence type="predicted"/>
<protein>
    <recommendedName>
        <fullName evidence="2">Fibronectin type-III domain-containing protein</fullName>
    </recommendedName>
</protein>
<evidence type="ECO:0000259" key="2">
    <source>
        <dbReference type="PROSITE" id="PS50853"/>
    </source>
</evidence>
<keyword evidence="4" id="KW-1185">Reference proteome</keyword>
<name>A0AAD9IMA0_RIDPI</name>
<dbReference type="InterPro" id="IPR003961">
    <property type="entry name" value="FN3_dom"/>
</dbReference>
<comment type="caution">
    <text evidence="3">The sequence shown here is derived from an EMBL/GenBank/DDBJ whole genome shotgun (WGS) entry which is preliminary data.</text>
</comment>
<dbReference type="InterPro" id="IPR013783">
    <property type="entry name" value="Ig-like_fold"/>
</dbReference>
<dbReference type="PANTHER" id="PTHR46708:SF2">
    <property type="entry name" value="FIBRONECTIN TYPE-III DOMAIN-CONTAINING PROTEIN"/>
    <property type="match status" value="1"/>
</dbReference>
<evidence type="ECO:0000313" key="3">
    <source>
        <dbReference type="EMBL" id="KAK2138046.1"/>
    </source>
</evidence>
<dbReference type="Proteomes" id="UP001209878">
    <property type="component" value="Unassembled WGS sequence"/>
</dbReference>
<dbReference type="AlphaFoldDB" id="A0AAD9IMA0"/>
<dbReference type="CDD" id="cd00063">
    <property type="entry name" value="FN3"/>
    <property type="match status" value="4"/>
</dbReference>
<dbReference type="InterPro" id="IPR050991">
    <property type="entry name" value="ECM_Regulatory_Proteins"/>
</dbReference>
<reference evidence="3" key="1">
    <citation type="journal article" date="2023" name="Mol. Biol. Evol.">
        <title>Third-Generation Sequencing Reveals the Adaptive Role of the Epigenome in Three Deep-Sea Polychaetes.</title>
        <authorList>
            <person name="Perez M."/>
            <person name="Aroh O."/>
            <person name="Sun Y."/>
            <person name="Lan Y."/>
            <person name="Juniper S.K."/>
            <person name="Young C.R."/>
            <person name="Angers B."/>
            <person name="Qian P.Y."/>
        </authorList>
    </citation>
    <scope>NUCLEOTIDE SEQUENCE</scope>
    <source>
        <strain evidence="3">R07B-5</strain>
    </source>
</reference>
<feature type="domain" description="Fibronectin type-III" evidence="2">
    <location>
        <begin position="84"/>
        <end position="170"/>
    </location>
</feature>
<dbReference type="PANTHER" id="PTHR46708">
    <property type="entry name" value="TENASCIN"/>
    <property type="match status" value="1"/>
</dbReference>
<feature type="domain" description="Fibronectin type-III" evidence="2">
    <location>
        <begin position="1"/>
        <end position="83"/>
    </location>
</feature>
<evidence type="ECO:0000256" key="1">
    <source>
        <dbReference type="ARBA" id="ARBA00022737"/>
    </source>
</evidence>
<feature type="domain" description="Fibronectin type-III" evidence="2">
    <location>
        <begin position="254"/>
        <end position="345"/>
    </location>
</feature>
<dbReference type="Pfam" id="PF00041">
    <property type="entry name" value="fn3"/>
    <property type="match status" value="3"/>
</dbReference>
<evidence type="ECO:0000313" key="4">
    <source>
        <dbReference type="Proteomes" id="UP001209878"/>
    </source>
</evidence>
<dbReference type="InterPro" id="IPR036116">
    <property type="entry name" value="FN3_sf"/>
</dbReference>
<gene>
    <name evidence="3" type="ORF">NP493_9065g00008</name>
</gene>
<sequence length="345" mass="37576">MRADVRSVHSLTVTWDSPSSGGLTEYRVIVEEVESNRTVPKSELRSSTFTGLTAGTPYTVVVVTVSGERRSSAIQRKFHTLPNVPKRMTLTDVSTGSLTVSWEAPEEQFTGYSIWLLDVADTKRSINAGTRTTSFSDLVAGKRYIVVLVAVSGDQKSAELTGSFYTIPNIATSLASTATSNSLTITWDVPDSGLVETYIVELKNESGGKKDVSAFSVKTTMFTGLDAGTQYTVVMVTASGDQRGDKVEKIFYTKPHDVQNVTVKAYVDFLTVAWGPPKSGLVEKYTVKLKYVIGSRKVITDLTNRTAKFESLKSGKRYTVLVIAVSGFQKSIGVNETKRTSESLP</sequence>
<keyword evidence="1" id="KW-0677">Repeat</keyword>
<dbReference type="PROSITE" id="PS50853">
    <property type="entry name" value="FN3"/>
    <property type="match status" value="3"/>
</dbReference>
<accession>A0AAD9IMA0</accession>
<dbReference type="EMBL" id="JAODUO010009043">
    <property type="protein sequence ID" value="KAK2138046.1"/>
    <property type="molecule type" value="Genomic_DNA"/>
</dbReference>
<dbReference type="SUPFAM" id="SSF49265">
    <property type="entry name" value="Fibronectin type III"/>
    <property type="match status" value="2"/>
</dbReference>